<gene>
    <name evidence="3" type="ORF">Dsi01nite_051950</name>
</gene>
<dbReference type="InterPro" id="IPR011146">
    <property type="entry name" value="HIT-like"/>
</dbReference>
<protein>
    <recommendedName>
        <fullName evidence="2">HIT domain-containing protein</fullName>
    </recommendedName>
</protein>
<comment type="caution">
    <text evidence="3">The sequence shown here is derived from an EMBL/GenBank/DDBJ whole genome shotgun (WGS) entry which is preliminary data.</text>
</comment>
<evidence type="ECO:0000259" key="2">
    <source>
        <dbReference type="PROSITE" id="PS51084"/>
    </source>
</evidence>
<feature type="short sequence motif" description="Histidine triad motif" evidence="1">
    <location>
        <begin position="124"/>
        <end position="128"/>
    </location>
</feature>
<evidence type="ECO:0000256" key="1">
    <source>
        <dbReference type="PROSITE-ProRule" id="PRU00464"/>
    </source>
</evidence>
<organism evidence="3 4">
    <name type="scientific">Dactylosporangium siamense</name>
    <dbReference type="NCBI Taxonomy" id="685454"/>
    <lineage>
        <taxon>Bacteria</taxon>
        <taxon>Bacillati</taxon>
        <taxon>Actinomycetota</taxon>
        <taxon>Actinomycetes</taxon>
        <taxon>Micromonosporales</taxon>
        <taxon>Micromonosporaceae</taxon>
        <taxon>Dactylosporangium</taxon>
    </lineage>
</organism>
<evidence type="ECO:0000313" key="3">
    <source>
        <dbReference type="EMBL" id="GIG47154.1"/>
    </source>
</evidence>
<feature type="domain" description="HIT" evidence="2">
    <location>
        <begin position="34"/>
        <end position="139"/>
    </location>
</feature>
<dbReference type="InterPro" id="IPR036265">
    <property type="entry name" value="HIT-like_sf"/>
</dbReference>
<keyword evidence="4" id="KW-1185">Reference proteome</keyword>
<dbReference type="SUPFAM" id="SSF54197">
    <property type="entry name" value="HIT-like"/>
    <property type="match status" value="1"/>
</dbReference>
<dbReference type="EMBL" id="BONQ01000081">
    <property type="protein sequence ID" value="GIG47154.1"/>
    <property type="molecule type" value="Genomic_DNA"/>
</dbReference>
<name>A0A919U925_9ACTN</name>
<dbReference type="AlphaFoldDB" id="A0A919U925"/>
<dbReference type="PROSITE" id="PS51084">
    <property type="entry name" value="HIT_2"/>
    <property type="match status" value="1"/>
</dbReference>
<accession>A0A919U925</accession>
<dbReference type="GO" id="GO:0003824">
    <property type="term" value="F:catalytic activity"/>
    <property type="evidence" value="ECO:0007669"/>
    <property type="project" value="InterPro"/>
</dbReference>
<reference evidence="3" key="1">
    <citation type="submission" date="2021-01" db="EMBL/GenBank/DDBJ databases">
        <title>Whole genome shotgun sequence of Dactylosporangium siamense NBRC 106093.</title>
        <authorList>
            <person name="Komaki H."/>
            <person name="Tamura T."/>
        </authorList>
    </citation>
    <scope>NUCLEOTIDE SEQUENCE</scope>
    <source>
        <strain evidence="3">NBRC 106093</strain>
    </source>
</reference>
<dbReference type="Proteomes" id="UP000660611">
    <property type="component" value="Unassembled WGS sequence"/>
</dbReference>
<sequence length="168" mass="18545">MAGQGSARRVSPRILVIVSWPEDWQARVDGTACGFCAEGRPQESAVGLRIYAGDVSDAYLSRRAMVRGYAVVIWRGRHVIDPHHLSAQEAASFHLETLRVGAALERYYEPLKINYSTLGNRVPHLHTHVTTRYWDDPAPGGPLPDGPNYEVPPDQLAADAAALRQVLH</sequence>
<dbReference type="Gene3D" id="3.30.428.10">
    <property type="entry name" value="HIT-like"/>
    <property type="match status" value="1"/>
</dbReference>
<dbReference type="Pfam" id="PF01230">
    <property type="entry name" value="HIT"/>
    <property type="match status" value="1"/>
</dbReference>
<proteinExistence type="predicted"/>
<evidence type="ECO:0000313" key="4">
    <source>
        <dbReference type="Proteomes" id="UP000660611"/>
    </source>
</evidence>